<dbReference type="GO" id="GO:0005524">
    <property type="term" value="F:ATP binding"/>
    <property type="evidence" value="ECO:0007669"/>
    <property type="project" value="UniProtKB-KW"/>
</dbReference>
<keyword evidence="4" id="KW-1185">Reference proteome</keyword>
<name>A0A087UV25_STEMI</name>
<accession>A0A087UV25</accession>
<comment type="catalytic activity">
    <reaction evidence="1">
        <text>ATP + H2O = ADP + phosphate + H(+)</text>
        <dbReference type="Rhea" id="RHEA:13065"/>
        <dbReference type="ChEBI" id="CHEBI:15377"/>
        <dbReference type="ChEBI" id="CHEBI:15378"/>
        <dbReference type="ChEBI" id="CHEBI:30616"/>
        <dbReference type="ChEBI" id="CHEBI:43474"/>
        <dbReference type="ChEBI" id="CHEBI:456216"/>
        <dbReference type="EC" id="5.6.2.3"/>
    </reaction>
</comment>
<gene>
    <name evidence="3" type="ORF">X975_08123</name>
</gene>
<keyword evidence="1" id="KW-0234">DNA repair</keyword>
<dbReference type="InterPro" id="IPR027417">
    <property type="entry name" value="P-loop_NTPase"/>
</dbReference>
<keyword evidence="1" id="KW-0227">DNA damage</keyword>
<evidence type="ECO:0000313" key="3">
    <source>
        <dbReference type="EMBL" id="KFM81214.1"/>
    </source>
</evidence>
<comment type="similarity">
    <text evidence="1">Belongs to the helicase family.</text>
</comment>
<dbReference type="STRING" id="407821.A0A087UV25"/>
<keyword evidence="1" id="KW-0067">ATP-binding</keyword>
<dbReference type="GO" id="GO:0043139">
    <property type="term" value="F:5'-3' DNA helicase activity"/>
    <property type="evidence" value="ECO:0007669"/>
    <property type="project" value="UniProtKB-EC"/>
</dbReference>
<dbReference type="OrthoDB" id="6429883at2759"/>
<dbReference type="Pfam" id="PF05970">
    <property type="entry name" value="PIF1"/>
    <property type="match status" value="1"/>
</dbReference>
<dbReference type="Proteomes" id="UP000054359">
    <property type="component" value="Unassembled WGS sequence"/>
</dbReference>
<feature type="non-terminal residue" evidence="3">
    <location>
        <position position="142"/>
    </location>
</feature>
<dbReference type="InterPro" id="IPR010285">
    <property type="entry name" value="DNA_helicase_pif1-like_DEAD"/>
</dbReference>
<dbReference type="OMA" id="ASICECK"/>
<keyword evidence="1" id="KW-0347">Helicase</keyword>
<dbReference type="EMBL" id="KK121782">
    <property type="protein sequence ID" value="KFM81214.1"/>
    <property type="molecule type" value="Genomic_DNA"/>
</dbReference>
<dbReference type="GO" id="GO:0006281">
    <property type="term" value="P:DNA repair"/>
    <property type="evidence" value="ECO:0007669"/>
    <property type="project" value="UniProtKB-KW"/>
</dbReference>
<evidence type="ECO:0000313" key="4">
    <source>
        <dbReference type="Proteomes" id="UP000054359"/>
    </source>
</evidence>
<keyword evidence="1" id="KW-0233">DNA recombination</keyword>
<feature type="domain" description="DNA helicase Pif1-like DEAD-box helicase" evidence="2">
    <location>
        <begin position="33"/>
        <end position="133"/>
    </location>
</feature>
<evidence type="ECO:0000256" key="1">
    <source>
        <dbReference type="RuleBase" id="RU363044"/>
    </source>
</evidence>
<dbReference type="PANTHER" id="PTHR10492:SF57">
    <property type="entry name" value="ATP-DEPENDENT DNA HELICASE"/>
    <property type="match status" value="1"/>
</dbReference>
<keyword evidence="1" id="KW-0547">Nucleotide-binding</keyword>
<keyword evidence="1" id="KW-0378">Hydrolase</keyword>
<dbReference type="GO" id="GO:0016887">
    <property type="term" value="F:ATP hydrolysis activity"/>
    <property type="evidence" value="ECO:0007669"/>
    <property type="project" value="RHEA"/>
</dbReference>
<protein>
    <recommendedName>
        <fullName evidence="1">ATP-dependent DNA helicase</fullName>
        <ecNumber evidence="1">5.6.2.3</ecNumber>
    </recommendedName>
</protein>
<dbReference type="AlphaFoldDB" id="A0A087UV25"/>
<dbReference type="GO" id="GO:0000723">
    <property type="term" value="P:telomere maintenance"/>
    <property type="evidence" value="ECO:0007669"/>
    <property type="project" value="InterPro"/>
</dbReference>
<dbReference type="GO" id="GO:0006310">
    <property type="term" value="P:DNA recombination"/>
    <property type="evidence" value="ECO:0007669"/>
    <property type="project" value="UniProtKB-KW"/>
</dbReference>
<sequence>MIGKKDNICQFCNTKKFSREMLKNIGNLLHEWKNSIYSIIMKQINNRTGRIIYLDVLGGTGKTFLMNLLLAEMRAKQHVVLALASFSIAATLMEGGLQLPLNIGKEQFLVCKTSRASGQCELLKQAKIIFWMNVQWRIKKIT</sequence>
<proteinExistence type="inferred from homology"/>
<evidence type="ECO:0000259" key="2">
    <source>
        <dbReference type="Pfam" id="PF05970"/>
    </source>
</evidence>
<dbReference type="EC" id="5.6.2.3" evidence="1"/>
<comment type="cofactor">
    <cofactor evidence="1">
        <name>Mg(2+)</name>
        <dbReference type="ChEBI" id="CHEBI:18420"/>
    </cofactor>
</comment>
<organism evidence="3 4">
    <name type="scientific">Stegodyphus mimosarum</name>
    <name type="common">African social velvet spider</name>
    <dbReference type="NCBI Taxonomy" id="407821"/>
    <lineage>
        <taxon>Eukaryota</taxon>
        <taxon>Metazoa</taxon>
        <taxon>Ecdysozoa</taxon>
        <taxon>Arthropoda</taxon>
        <taxon>Chelicerata</taxon>
        <taxon>Arachnida</taxon>
        <taxon>Araneae</taxon>
        <taxon>Araneomorphae</taxon>
        <taxon>Entelegynae</taxon>
        <taxon>Eresoidea</taxon>
        <taxon>Eresidae</taxon>
        <taxon>Stegodyphus</taxon>
    </lineage>
</organism>
<reference evidence="3 4" key="1">
    <citation type="submission" date="2013-11" db="EMBL/GenBank/DDBJ databases">
        <title>Genome sequencing of Stegodyphus mimosarum.</title>
        <authorList>
            <person name="Bechsgaard J."/>
        </authorList>
    </citation>
    <scope>NUCLEOTIDE SEQUENCE [LARGE SCALE GENOMIC DNA]</scope>
</reference>
<dbReference type="PANTHER" id="PTHR10492">
    <property type="match status" value="1"/>
</dbReference>
<dbReference type="Gene3D" id="3.40.50.300">
    <property type="entry name" value="P-loop containing nucleotide triphosphate hydrolases"/>
    <property type="match status" value="1"/>
</dbReference>